<dbReference type="PROSITE" id="PS50850">
    <property type="entry name" value="MFS"/>
    <property type="match status" value="1"/>
</dbReference>
<keyword evidence="5" id="KW-1185">Reference proteome</keyword>
<dbReference type="RefSeq" id="WP_076431702.1">
    <property type="nucleotide sequence ID" value="NZ_FTNI01000001.1"/>
</dbReference>
<feature type="region of interest" description="Disordered" evidence="1">
    <location>
        <begin position="1"/>
        <end position="23"/>
    </location>
</feature>
<evidence type="ECO:0000313" key="4">
    <source>
        <dbReference type="EMBL" id="SIQ16298.1"/>
    </source>
</evidence>
<dbReference type="AlphaFoldDB" id="A0A1N6QIA6"/>
<gene>
    <name evidence="4" type="ORF">SAMN05421833_1012</name>
</gene>
<keyword evidence="2" id="KW-1133">Transmembrane helix</keyword>
<proteinExistence type="predicted"/>
<organism evidence="4 5">
    <name type="scientific">Microbispora rosea</name>
    <dbReference type="NCBI Taxonomy" id="58117"/>
    <lineage>
        <taxon>Bacteria</taxon>
        <taxon>Bacillati</taxon>
        <taxon>Actinomycetota</taxon>
        <taxon>Actinomycetes</taxon>
        <taxon>Streptosporangiales</taxon>
        <taxon>Streptosporangiaceae</taxon>
        <taxon>Microbispora</taxon>
    </lineage>
</organism>
<evidence type="ECO:0000256" key="1">
    <source>
        <dbReference type="SAM" id="MobiDB-lite"/>
    </source>
</evidence>
<name>A0A1N6QIA6_9ACTN</name>
<evidence type="ECO:0000256" key="2">
    <source>
        <dbReference type="SAM" id="Phobius"/>
    </source>
</evidence>
<feature type="domain" description="Major facilitator superfamily (MFS) profile" evidence="3">
    <location>
        <begin position="104"/>
        <end position="237"/>
    </location>
</feature>
<protein>
    <recommendedName>
        <fullName evidence="3">Major facilitator superfamily (MFS) profile domain-containing protein</fullName>
    </recommendedName>
</protein>
<keyword evidence="2" id="KW-0812">Transmembrane</keyword>
<dbReference type="OrthoDB" id="3818435at2"/>
<feature type="transmembrane region" description="Helical" evidence="2">
    <location>
        <begin position="106"/>
        <end position="126"/>
    </location>
</feature>
<dbReference type="GO" id="GO:0022857">
    <property type="term" value="F:transmembrane transporter activity"/>
    <property type="evidence" value="ECO:0007669"/>
    <property type="project" value="InterPro"/>
</dbReference>
<feature type="transmembrane region" description="Helical" evidence="2">
    <location>
        <begin position="206"/>
        <end position="225"/>
    </location>
</feature>
<accession>A0A1N6QIA6</accession>
<feature type="transmembrane region" description="Helical" evidence="2">
    <location>
        <begin position="177"/>
        <end position="200"/>
    </location>
</feature>
<dbReference type="InterPro" id="IPR020846">
    <property type="entry name" value="MFS_dom"/>
</dbReference>
<evidence type="ECO:0000313" key="5">
    <source>
        <dbReference type="Proteomes" id="UP000186096"/>
    </source>
</evidence>
<sequence length="237" mass="25089">MSSHRSAHEGAGTTTSARPLHHHGAEDGTRYVRAMVRLTAMIGGPFFLLTVVLHPARDGHDIAAGAQWYAFTHSMEAISLLIQATCLAGVLALVMNRFGPRGLTTLYTALAGTMLWFGLIVFDGGHNPVTAKYAPDLVHTSKDIDIEGGIIVLAANIVFPLGYVLLALLLNRYGQRLTGLLLGFGGVVYAIGGTASLFGFGPHSMITSVIEIAGAAPYALGYVLLGRTFGRARQLST</sequence>
<dbReference type="Proteomes" id="UP000186096">
    <property type="component" value="Unassembled WGS sequence"/>
</dbReference>
<feature type="transmembrane region" description="Helical" evidence="2">
    <location>
        <begin position="77"/>
        <end position="94"/>
    </location>
</feature>
<evidence type="ECO:0000259" key="3">
    <source>
        <dbReference type="PROSITE" id="PS50850"/>
    </source>
</evidence>
<feature type="transmembrane region" description="Helical" evidence="2">
    <location>
        <begin position="146"/>
        <end position="170"/>
    </location>
</feature>
<reference evidence="5" key="1">
    <citation type="submission" date="2017-01" db="EMBL/GenBank/DDBJ databases">
        <authorList>
            <person name="Varghese N."/>
            <person name="Submissions S."/>
        </authorList>
    </citation>
    <scope>NUCLEOTIDE SEQUENCE [LARGE SCALE GENOMIC DNA]</scope>
    <source>
        <strain evidence="5">ATCC 12950</strain>
    </source>
</reference>
<feature type="transmembrane region" description="Helical" evidence="2">
    <location>
        <begin position="38"/>
        <end position="57"/>
    </location>
</feature>
<keyword evidence="2" id="KW-0472">Membrane</keyword>
<dbReference type="EMBL" id="FTNI01000001">
    <property type="protein sequence ID" value="SIQ16298.1"/>
    <property type="molecule type" value="Genomic_DNA"/>
</dbReference>